<organism evidence="7 8">
    <name type="scientific">Leptospira kobayashii</name>
    <dbReference type="NCBI Taxonomy" id="1917830"/>
    <lineage>
        <taxon>Bacteria</taxon>
        <taxon>Pseudomonadati</taxon>
        <taxon>Spirochaetota</taxon>
        <taxon>Spirochaetia</taxon>
        <taxon>Leptospirales</taxon>
        <taxon>Leptospiraceae</taxon>
        <taxon>Leptospira</taxon>
    </lineage>
</organism>
<keyword evidence="8" id="KW-1185">Reference proteome</keyword>
<dbReference type="CDD" id="cd07153">
    <property type="entry name" value="Fur_like"/>
    <property type="match status" value="1"/>
</dbReference>
<evidence type="ECO:0000256" key="4">
    <source>
        <dbReference type="ARBA" id="ARBA00023015"/>
    </source>
</evidence>
<dbReference type="InterPro" id="IPR043135">
    <property type="entry name" value="Fur_C"/>
</dbReference>
<keyword evidence="4" id="KW-0805">Transcription regulation</keyword>
<protein>
    <recommendedName>
        <fullName evidence="9">Transcriptional repressor</fullName>
    </recommendedName>
</protein>
<dbReference type="Gene3D" id="3.30.1490.190">
    <property type="match status" value="1"/>
</dbReference>
<keyword evidence="2" id="KW-0678">Repressor</keyword>
<dbReference type="EMBL" id="AP025028">
    <property type="protein sequence ID" value="BDA77669.1"/>
    <property type="molecule type" value="Genomic_DNA"/>
</dbReference>
<evidence type="ECO:0000256" key="1">
    <source>
        <dbReference type="ARBA" id="ARBA00007957"/>
    </source>
</evidence>
<comment type="similarity">
    <text evidence="1">Belongs to the Fur family.</text>
</comment>
<evidence type="ECO:0008006" key="9">
    <source>
        <dbReference type="Google" id="ProtNLM"/>
    </source>
</evidence>
<evidence type="ECO:0000256" key="2">
    <source>
        <dbReference type="ARBA" id="ARBA00022491"/>
    </source>
</evidence>
<evidence type="ECO:0000256" key="3">
    <source>
        <dbReference type="ARBA" id="ARBA00022833"/>
    </source>
</evidence>
<sequence>MQDKQIMATGDPSNILKKIGLKVTKNREKVISILQDSRRPLNHQEIMEKLPKDESWDRVTIYRALADLEEKNILNSLHSTDRLTYFELKEEGGRTVSLAHGHLICNVCGKIECIDDPWNGIPSAKQLKGFSTDSVEIVFRGTCKSCQ</sequence>
<accession>A0ABN6KDD6</accession>
<dbReference type="Pfam" id="PF01475">
    <property type="entry name" value="FUR"/>
    <property type="match status" value="1"/>
</dbReference>
<dbReference type="InterPro" id="IPR036390">
    <property type="entry name" value="WH_DNA-bd_sf"/>
</dbReference>
<evidence type="ECO:0000256" key="6">
    <source>
        <dbReference type="ARBA" id="ARBA00023163"/>
    </source>
</evidence>
<evidence type="ECO:0000313" key="8">
    <source>
        <dbReference type="Proteomes" id="UP000245263"/>
    </source>
</evidence>
<keyword evidence="5" id="KW-0238">DNA-binding</keyword>
<dbReference type="RefSeq" id="WP_242935329.1">
    <property type="nucleotide sequence ID" value="NZ_AP025028.1"/>
</dbReference>
<dbReference type="InterPro" id="IPR002481">
    <property type="entry name" value="FUR"/>
</dbReference>
<name>A0ABN6KDD6_9LEPT</name>
<keyword evidence="6" id="KW-0804">Transcription</keyword>
<keyword evidence="3" id="KW-0862">Zinc</keyword>
<dbReference type="InterPro" id="IPR036388">
    <property type="entry name" value="WH-like_DNA-bd_sf"/>
</dbReference>
<gene>
    <name evidence="7" type="ORF">LPTSP3_g05990</name>
</gene>
<dbReference type="Proteomes" id="UP000245263">
    <property type="component" value="Chromosome 1"/>
</dbReference>
<dbReference type="PANTHER" id="PTHR33202">
    <property type="entry name" value="ZINC UPTAKE REGULATION PROTEIN"/>
    <property type="match status" value="1"/>
</dbReference>
<evidence type="ECO:0000256" key="5">
    <source>
        <dbReference type="ARBA" id="ARBA00023125"/>
    </source>
</evidence>
<evidence type="ECO:0000313" key="7">
    <source>
        <dbReference type="EMBL" id="BDA77669.1"/>
    </source>
</evidence>
<dbReference type="PANTHER" id="PTHR33202:SF7">
    <property type="entry name" value="FERRIC UPTAKE REGULATION PROTEIN"/>
    <property type="match status" value="1"/>
</dbReference>
<dbReference type="Gene3D" id="1.10.10.10">
    <property type="entry name" value="Winged helix-like DNA-binding domain superfamily/Winged helix DNA-binding domain"/>
    <property type="match status" value="1"/>
</dbReference>
<reference evidence="7 8" key="1">
    <citation type="submission" date="2021-08" db="EMBL/GenBank/DDBJ databases">
        <title>Complete genome sequence of Leptospira kobayashii strain E30.</title>
        <authorList>
            <person name="Nakao R."/>
            <person name="Nakamura S."/>
            <person name="Masuzawa T."/>
            <person name="Koizumi N."/>
        </authorList>
    </citation>
    <scope>NUCLEOTIDE SEQUENCE [LARGE SCALE GENOMIC DNA]</scope>
    <source>
        <strain evidence="7 8">E30</strain>
    </source>
</reference>
<proteinExistence type="inferred from homology"/>
<dbReference type="SUPFAM" id="SSF46785">
    <property type="entry name" value="Winged helix' DNA-binding domain"/>
    <property type="match status" value="1"/>
</dbReference>